<evidence type="ECO:0000256" key="4">
    <source>
        <dbReference type="ARBA" id="ARBA00022833"/>
    </source>
</evidence>
<dbReference type="AlphaFoldDB" id="A0A8D8AV74"/>
<dbReference type="Pfam" id="PF13359">
    <property type="entry name" value="DDE_Tnp_4"/>
    <property type="match status" value="1"/>
</dbReference>
<dbReference type="InterPro" id="IPR038441">
    <property type="entry name" value="THAP_Znf_sf"/>
</dbReference>
<evidence type="ECO:0000313" key="8">
    <source>
        <dbReference type="EMBL" id="CAG6462814.1"/>
    </source>
</evidence>
<dbReference type="GO" id="GO:0003677">
    <property type="term" value="F:DNA binding"/>
    <property type="evidence" value="ECO:0007669"/>
    <property type="project" value="UniProtKB-UniRule"/>
</dbReference>
<dbReference type="EMBL" id="HBUE01046380">
    <property type="protein sequence ID" value="CAG6462812.1"/>
    <property type="molecule type" value="Transcribed_RNA"/>
</dbReference>
<keyword evidence="3 6" id="KW-0863">Zinc-finger</keyword>
<evidence type="ECO:0000256" key="1">
    <source>
        <dbReference type="ARBA" id="ARBA00001968"/>
    </source>
</evidence>
<keyword evidence="5 6" id="KW-0238">DNA-binding</keyword>
<evidence type="ECO:0000259" key="7">
    <source>
        <dbReference type="PROSITE" id="PS50950"/>
    </source>
</evidence>
<sequence length="502" mass="57411">MVTKCSAPGCEERTSSTSSYSFHHFPSSNYRSRQWLIALKLVHNFQLKSALVCSKHFSPEQYKQNGLLKDNAFPDQNLPKKEKVAAKRRRSPMNREATTTNASFIDVNDCLLDNTSDGAEDPLDVSTEPLCLGECSYTYLPKADHREIVLEDDLDNIASNEHTEQLYLSGHMDGMSDSEENDKEMELSIESLSNKEHNEGDQGVHQAAAHLQVNPFQYDALNDEKFKYLTGHTKSEFDSIFVLVTTQVQDEKDFKFPNLPLREQMLLTLMKCRMNFDYFLLGIMFHLPTKKVSEVFKFWIDLLHKTLSKIDFWSLRAQADNLYTVVLDCTEIPIQKPTSPEEQQITWSSYKNTNTFKALIGTDERGMVTYVSEVYGGAMTDNLVVKKSTILNYLQRGDYVLSDRGFETSDLLAERGIILNKPPNKKGPQMPENEVAQTRVIASRRVHVERVIGLAKTNRIISQRIPHHLFDMMPKIIPLLFYLVNFKPSICKPIESKCLCPK</sequence>
<dbReference type="EMBL" id="HBUE01046383">
    <property type="protein sequence ID" value="CAG6462814.1"/>
    <property type="molecule type" value="Transcribed_RNA"/>
</dbReference>
<reference evidence="8" key="1">
    <citation type="submission" date="2021-05" db="EMBL/GenBank/DDBJ databases">
        <authorList>
            <person name="Alioto T."/>
            <person name="Alioto T."/>
            <person name="Gomez Garrido J."/>
        </authorList>
    </citation>
    <scope>NUCLEOTIDE SEQUENCE</scope>
</reference>
<dbReference type="EMBL" id="HBUE01046381">
    <property type="protein sequence ID" value="CAG6462813.1"/>
    <property type="molecule type" value="Transcribed_RNA"/>
</dbReference>
<keyword evidence="2" id="KW-0479">Metal-binding</keyword>
<dbReference type="InterPro" id="IPR027805">
    <property type="entry name" value="Transposase_HTH_dom"/>
</dbReference>
<dbReference type="Pfam" id="PF13613">
    <property type="entry name" value="HTH_Tnp_4"/>
    <property type="match status" value="1"/>
</dbReference>
<accession>A0A8D8AV74</accession>
<name>A0A8D8AV74_CULPI</name>
<comment type="cofactor">
    <cofactor evidence="1">
        <name>a divalent metal cation</name>
        <dbReference type="ChEBI" id="CHEBI:60240"/>
    </cofactor>
</comment>
<feature type="domain" description="THAP-type" evidence="7">
    <location>
        <begin position="1"/>
        <end position="77"/>
    </location>
</feature>
<dbReference type="Gene3D" id="6.20.210.20">
    <property type="entry name" value="THAP domain"/>
    <property type="match status" value="1"/>
</dbReference>
<dbReference type="SUPFAM" id="SSF57716">
    <property type="entry name" value="Glucocorticoid receptor-like (DNA-binding domain)"/>
    <property type="match status" value="1"/>
</dbReference>
<dbReference type="PROSITE" id="PS50950">
    <property type="entry name" value="ZF_THAP"/>
    <property type="match status" value="1"/>
</dbReference>
<organism evidence="8">
    <name type="scientific">Culex pipiens</name>
    <name type="common">House mosquito</name>
    <dbReference type="NCBI Taxonomy" id="7175"/>
    <lineage>
        <taxon>Eukaryota</taxon>
        <taxon>Metazoa</taxon>
        <taxon>Ecdysozoa</taxon>
        <taxon>Arthropoda</taxon>
        <taxon>Hexapoda</taxon>
        <taxon>Insecta</taxon>
        <taxon>Pterygota</taxon>
        <taxon>Neoptera</taxon>
        <taxon>Endopterygota</taxon>
        <taxon>Diptera</taxon>
        <taxon>Nematocera</taxon>
        <taxon>Culicoidea</taxon>
        <taxon>Culicidae</taxon>
        <taxon>Culicinae</taxon>
        <taxon>Culicini</taxon>
        <taxon>Culex</taxon>
        <taxon>Culex</taxon>
    </lineage>
</organism>
<evidence type="ECO:0000256" key="6">
    <source>
        <dbReference type="PROSITE-ProRule" id="PRU00309"/>
    </source>
</evidence>
<dbReference type="EMBL" id="HBUE01046386">
    <property type="protein sequence ID" value="CAG6462816.1"/>
    <property type="molecule type" value="Transcribed_RNA"/>
</dbReference>
<dbReference type="PANTHER" id="PTHR23080:SF143">
    <property type="entry name" value="SI:DKEY-56D12.4"/>
    <property type="match status" value="1"/>
</dbReference>
<keyword evidence="4" id="KW-0862">Zinc</keyword>
<protein>
    <submittedName>
        <fullName evidence="8">THAP domain-containing protein 1</fullName>
    </submittedName>
</protein>
<evidence type="ECO:0000256" key="3">
    <source>
        <dbReference type="ARBA" id="ARBA00022771"/>
    </source>
</evidence>
<dbReference type="InterPro" id="IPR027806">
    <property type="entry name" value="HARBI1_dom"/>
</dbReference>
<evidence type="ECO:0000256" key="5">
    <source>
        <dbReference type="ARBA" id="ARBA00023125"/>
    </source>
</evidence>
<dbReference type="GO" id="GO:0008270">
    <property type="term" value="F:zinc ion binding"/>
    <property type="evidence" value="ECO:0007669"/>
    <property type="project" value="UniProtKB-KW"/>
</dbReference>
<dbReference type="SMART" id="SM00692">
    <property type="entry name" value="DM3"/>
    <property type="match status" value="1"/>
</dbReference>
<evidence type="ECO:0000256" key="2">
    <source>
        <dbReference type="ARBA" id="ARBA00022723"/>
    </source>
</evidence>
<dbReference type="PANTHER" id="PTHR23080">
    <property type="entry name" value="THAP DOMAIN PROTEIN"/>
    <property type="match status" value="1"/>
</dbReference>
<dbReference type="Pfam" id="PF05485">
    <property type="entry name" value="THAP"/>
    <property type="match status" value="1"/>
</dbReference>
<dbReference type="SMART" id="SM00980">
    <property type="entry name" value="THAP"/>
    <property type="match status" value="1"/>
</dbReference>
<dbReference type="InterPro" id="IPR006612">
    <property type="entry name" value="THAP_Znf"/>
</dbReference>
<proteinExistence type="predicted"/>
<dbReference type="EMBL" id="HBUE01046385">
    <property type="protein sequence ID" value="CAG6462815.1"/>
    <property type="molecule type" value="Transcribed_RNA"/>
</dbReference>